<evidence type="ECO:0000313" key="1">
    <source>
        <dbReference type="EMBL" id="KAH3800598.1"/>
    </source>
</evidence>
<evidence type="ECO:0000313" key="2">
    <source>
        <dbReference type="EMBL" id="KAH3800600.1"/>
    </source>
</evidence>
<comment type="caution">
    <text evidence="1">The sequence shown here is derived from an EMBL/GenBank/DDBJ whole genome shotgun (WGS) entry which is preliminary data.</text>
</comment>
<gene>
    <name evidence="1" type="ORF">DPMN_154233</name>
    <name evidence="2" type="ORF">DPMN_154235</name>
</gene>
<name>A0A9D4J9P3_DREPO</name>
<accession>A0A9D4J9P3</accession>
<organism evidence="1 3">
    <name type="scientific">Dreissena polymorpha</name>
    <name type="common">Zebra mussel</name>
    <name type="synonym">Mytilus polymorpha</name>
    <dbReference type="NCBI Taxonomy" id="45954"/>
    <lineage>
        <taxon>Eukaryota</taxon>
        <taxon>Metazoa</taxon>
        <taxon>Spiralia</taxon>
        <taxon>Lophotrochozoa</taxon>
        <taxon>Mollusca</taxon>
        <taxon>Bivalvia</taxon>
        <taxon>Autobranchia</taxon>
        <taxon>Heteroconchia</taxon>
        <taxon>Euheterodonta</taxon>
        <taxon>Imparidentia</taxon>
        <taxon>Neoheterodontei</taxon>
        <taxon>Myida</taxon>
        <taxon>Dreissenoidea</taxon>
        <taxon>Dreissenidae</taxon>
        <taxon>Dreissena</taxon>
    </lineage>
</organism>
<protein>
    <submittedName>
        <fullName evidence="1">Uncharacterized protein</fullName>
    </submittedName>
</protein>
<reference evidence="1" key="2">
    <citation type="submission" date="2020-11" db="EMBL/GenBank/DDBJ databases">
        <authorList>
            <person name="McCartney M.A."/>
            <person name="Auch B."/>
            <person name="Kono T."/>
            <person name="Mallez S."/>
            <person name="Becker A."/>
            <person name="Gohl D.M."/>
            <person name="Silverstein K.A.T."/>
            <person name="Koren S."/>
            <person name="Bechman K.B."/>
            <person name="Herman A."/>
            <person name="Abrahante J.E."/>
            <person name="Garbe J."/>
        </authorList>
    </citation>
    <scope>NUCLEOTIDE SEQUENCE</scope>
    <source>
        <strain evidence="1">Duluth1</strain>
        <tissue evidence="1">Whole animal</tissue>
    </source>
</reference>
<dbReference type="EMBL" id="JAIWYP010000007">
    <property type="protein sequence ID" value="KAH3800600.1"/>
    <property type="molecule type" value="Genomic_DNA"/>
</dbReference>
<dbReference type="AlphaFoldDB" id="A0A9D4J9P3"/>
<dbReference type="EMBL" id="JAIWYP010000007">
    <property type="protein sequence ID" value="KAH3800598.1"/>
    <property type="molecule type" value="Genomic_DNA"/>
</dbReference>
<proteinExistence type="predicted"/>
<evidence type="ECO:0000313" key="3">
    <source>
        <dbReference type="Proteomes" id="UP000828390"/>
    </source>
</evidence>
<sequence>MNTITGNAKCHVHGRFGNIRTLYRRTDGETMDQLEAVVNKSSETNITVRYPEWAWRNWKQFIGEHFKAVHGIR</sequence>
<reference evidence="1" key="1">
    <citation type="journal article" date="2019" name="bioRxiv">
        <title>The Genome of the Zebra Mussel, Dreissena polymorpha: A Resource for Invasive Species Research.</title>
        <authorList>
            <person name="McCartney M.A."/>
            <person name="Auch B."/>
            <person name="Kono T."/>
            <person name="Mallez S."/>
            <person name="Zhang Y."/>
            <person name="Obille A."/>
            <person name="Becker A."/>
            <person name="Abrahante J.E."/>
            <person name="Garbe J."/>
            <person name="Badalamenti J.P."/>
            <person name="Herman A."/>
            <person name="Mangelson H."/>
            <person name="Liachko I."/>
            <person name="Sullivan S."/>
            <person name="Sone E.D."/>
            <person name="Koren S."/>
            <person name="Silverstein K.A.T."/>
            <person name="Beckman K.B."/>
            <person name="Gohl D.M."/>
        </authorList>
    </citation>
    <scope>NUCLEOTIDE SEQUENCE</scope>
    <source>
        <strain evidence="1">Duluth1</strain>
        <tissue evidence="1">Whole animal</tissue>
    </source>
</reference>
<keyword evidence="3" id="KW-1185">Reference proteome</keyword>
<dbReference type="Proteomes" id="UP000828390">
    <property type="component" value="Unassembled WGS sequence"/>
</dbReference>